<sequence length="304" mass="32452">MALAPFTGAQRLRELLKDPKHLVVLPGVFDGLTARLALATGFEGLYMTGAGTSISTLGWADLGIATLSDMRSNVEMIASLNPSVPVIADADTGYGGPIMVSRTVTQYARAGVAALHIEDQAQEKRCGHLLGKVIVDRDIYYSRLRAAVNARNQLKSDMLIIARTDARQSYGFDEAVERLKEAVNIGVDVLFFEAIASKEEARKVCQIFGDTPVLLNMVPGGVTPNMTAAEAQEIGFRIMILPGVCIGPIIKSVCQELQHVKEHGAVSEDNGSAGVKEAFNLAGLQECIALDQHAGGKAFDTVGK</sequence>
<evidence type="ECO:0000256" key="1">
    <source>
        <dbReference type="ARBA" id="ARBA00001050"/>
    </source>
</evidence>
<dbReference type="InterPro" id="IPR015813">
    <property type="entry name" value="Pyrv/PenolPyrv_kinase-like_dom"/>
</dbReference>
<comment type="catalytic activity">
    <reaction evidence="1">
        <text>(2S,3R)-3-hydroxybutane-1,2,3-tricarboxylate = pyruvate + succinate</text>
        <dbReference type="Rhea" id="RHEA:16809"/>
        <dbReference type="ChEBI" id="CHEBI:15361"/>
        <dbReference type="ChEBI" id="CHEBI:30031"/>
        <dbReference type="ChEBI" id="CHEBI:57429"/>
        <dbReference type="EC" id="4.1.3.30"/>
    </reaction>
</comment>
<reference evidence="2 3" key="1">
    <citation type="journal article" date="2023" name="G3 (Bethesda)">
        <title>A chromosome-level genome assembly of Zasmidium syzygii isolated from banana leaves.</title>
        <authorList>
            <person name="van Westerhoven A.C."/>
            <person name="Mehrabi R."/>
            <person name="Talebi R."/>
            <person name="Steentjes M.B.F."/>
            <person name="Corcolon B."/>
            <person name="Chong P.A."/>
            <person name="Kema G.H.J."/>
            <person name="Seidl M.F."/>
        </authorList>
    </citation>
    <scope>NUCLEOTIDE SEQUENCE [LARGE SCALE GENOMIC DNA]</scope>
    <source>
        <strain evidence="2 3">P124</strain>
    </source>
</reference>
<dbReference type="EMBL" id="JAXOVC010000009">
    <property type="protein sequence ID" value="KAK4497302.1"/>
    <property type="molecule type" value="Genomic_DNA"/>
</dbReference>
<proteinExistence type="predicted"/>
<keyword evidence="3" id="KW-1185">Reference proteome</keyword>
<evidence type="ECO:0000313" key="3">
    <source>
        <dbReference type="Proteomes" id="UP001305779"/>
    </source>
</evidence>
<dbReference type="CDD" id="cd00377">
    <property type="entry name" value="ICL_PEPM"/>
    <property type="match status" value="1"/>
</dbReference>
<organism evidence="2 3">
    <name type="scientific">Zasmidium cellare</name>
    <name type="common">Wine cellar mold</name>
    <name type="synonym">Racodium cellare</name>
    <dbReference type="NCBI Taxonomy" id="395010"/>
    <lineage>
        <taxon>Eukaryota</taxon>
        <taxon>Fungi</taxon>
        <taxon>Dikarya</taxon>
        <taxon>Ascomycota</taxon>
        <taxon>Pezizomycotina</taxon>
        <taxon>Dothideomycetes</taxon>
        <taxon>Dothideomycetidae</taxon>
        <taxon>Mycosphaerellales</taxon>
        <taxon>Mycosphaerellaceae</taxon>
        <taxon>Zasmidium</taxon>
    </lineage>
</organism>
<dbReference type="InterPro" id="IPR040442">
    <property type="entry name" value="Pyrv_kinase-like_dom_sf"/>
</dbReference>
<dbReference type="InterPro" id="IPR039556">
    <property type="entry name" value="ICL/PEPM"/>
</dbReference>
<protein>
    <submittedName>
        <fullName evidence="2">Uncharacterized protein</fullName>
    </submittedName>
</protein>
<dbReference type="Proteomes" id="UP001305779">
    <property type="component" value="Unassembled WGS sequence"/>
</dbReference>
<dbReference type="Gene3D" id="3.20.20.60">
    <property type="entry name" value="Phosphoenolpyruvate-binding domains"/>
    <property type="match status" value="1"/>
</dbReference>
<name>A0ABR0E7A5_ZASCE</name>
<dbReference type="Pfam" id="PF13714">
    <property type="entry name" value="PEP_mutase"/>
    <property type="match status" value="1"/>
</dbReference>
<accession>A0ABR0E7A5</accession>
<dbReference type="InterPro" id="IPR018523">
    <property type="entry name" value="Isocitrate_lyase_ph_CS"/>
</dbReference>
<dbReference type="PROSITE" id="PS00161">
    <property type="entry name" value="ISOCITRATE_LYASE"/>
    <property type="match status" value="1"/>
</dbReference>
<dbReference type="PANTHER" id="PTHR42905:SF2">
    <property type="entry name" value="PHOSPHOENOLPYRUVATE CARBOXYLASE FAMILY PROTEIN"/>
    <property type="match status" value="1"/>
</dbReference>
<dbReference type="PANTHER" id="PTHR42905">
    <property type="entry name" value="PHOSPHOENOLPYRUVATE CARBOXYLASE"/>
    <property type="match status" value="1"/>
</dbReference>
<gene>
    <name evidence="2" type="ORF">PRZ48_011752</name>
</gene>
<dbReference type="SUPFAM" id="SSF51621">
    <property type="entry name" value="Phosphoenolpyruvate/pyruvate domain"/>
    <property type="match status" value="1"/>
</dbReference>
<evidence type="ECO:0000313" key="2">
    <source>
        <dbReference type="EMBL" id="KAK4497302.1"/>
    </source>
</evidence>
<comment type="caution">
    <text evidence="2">The sequence shown here is derived from an EMBL/GenBank/DDBJ whole genome shotgun (WGS) entry which is preliminary data.</text>
</comment>